<dbReference type="EMBL" id="CAJVCH010570298">
    <property type="protein sequence ID" value="CAG7834590.1"/>
    <property type="molecule type" value="Genomic_DNA"/>
</dbReference>
<dbReference type="FunFam" id="3.40.50.300:FF:000231">
    <property type="entry name" value="Activating signal cointegrator 1 complex subunit 3"/>
    <property type="match status" value="1"/>
</dbReference>
<dbReference type="Pfam" id="PF00271">
    <property type="entry name" value="Helicase_C"/>
    <property type="match status" value="2"/>
</dbReference>
<evidence type="ECO:0000256" key="6">
    <source>
        <dbReference type="ARBA" id="ARBA00022806"/>
    </source>
</evidence>
<dbReference type="SMART" id="SM00382">
    <property type="entry name" value="AAA"/>
    <property type="match status" value="2"/>
</dbReference>
<proteinExistence type="predicted"/>
<dbReference type="PROSITE" id="PS51194">
    <property type="entry name" value="HELICASE_CTER"/>
    <property type="match status" value="2"/>
</dbReference>
<keyword evidence="12" id="KW-1185">Reference proteome</keyword>
<comment type="function">
    <text evidence="8">Catalyzes the ATP-dependent unwinding of U4/U6 RNA duplices, an essential step in the assembly of a catalytically active spliceosome. Plays a role in pre-mRNA splicing.</text>
</comment>
<dbReference type="SMART" id="SM00490">
    <property type="entry name" value="HELICc"/>
    <property type="match status" value="2"/>
</dbReference>
<evidence type="ECO:0000256" key="8">
    <source>
        <dbReference type="ARBA" id="ARBA00054527"/>
    </source>
</evidence>
<dbReference type="FunFam" id="1.10.3380.10:FF:000001">
    <property type="entry name" value="U5 small nuclear ribonucleoprotein helicase"/>
    <property type="match status" value="1"/>
</dbReference>
<evidence type="ECO:0000313" key="11">
    <source>
        <dbReference type="EMBL" id="CAG7834590.1"/>
    </source>
</evidence>
<keyword evidence="2" id="KW-0963">Cytoplasm</keyword>
<dbReference type="InterPro" id="IPR004179">
    <property type="entry name" value="Sec63-dom"/>
</dbReference>
<dbReference type="SMART" id="SM00973">
    <property type="entry name" value="Sec63"/>
    <property type="match status" value="2"/>
</dbReference>
<dbReference type="GO" id="GO:0005524">
    <property type="term" value="F:ATP binding"/>
    <property type="evidence" value="ECO:0007669"/>
    <property type="project" value="UniProtKB-KW"/>
</dbReference>
<dbReference type="GO" id="GO:0180022">
    <property type="term" value="C:RQC-trigger complex"/>
    <property type="evidence" value="ECO:0007669"/>
    <property type="project" value="UniProtKB-ARBA"/>
</dbReference>
<evidence type="ECO:0000256" key="1">
    <source>
        <dbReference type="ARBA" id="ARBA00004496"/>
    </source>
</evidence>
<evidence type="ECO:0000256" key="5">
    <source>
        <dbReference type="ARBA" id="ARBA00022801"/>
    </source>
</evidence>
<dbReference type="GO" id="GO:0016787">
    <property type="term" value="F:hydrolase activity"/>
    <property type="evidence" value="ECO:0007669"/>
    <property type="project" value="UniProtKB-KW"/>
</dbReference>
<keyword evidence="6" id="KW-0347">Helicase</keyword>
<evidence type="ECO:0000259" key="10">
    <source>
        <dbReference type="PROSITE" id="PS51194"/>
    </source>
</evidence>
<dbReference type="FunFam" id="1.10.3380.10:FF:000002">
    <property type="entry name" value="Activating signal cointegrator 1 complex subunit 3"/>
    <property type="match status" value="1"/>
</dbReference>
<organism evidence="11 12">
    <name type="scientific">Allacma fusca</name>
    <dbReference type="NCBI Taxonomy" id="39272"/>
    <lineage>
        <taxon>Eukaryota</taxon>
        <taxon>Metazoa</taxon>
        <taxon>Ecdysozoa</taxon>
        <taxon>Arthropoda</taxon>
        <taxon>Hexapoda</taxon>
        <taxon>Collembola</taxon>
        <taxon>Symphypleona</taxon>
        <taxon>Sminthuridae</taxon>
        <taxon>Allacma</taxon>
    </lineage>
</organism>
<dbReference type="GO" id="GO:0005737">
    <property type="term" value="C:cytoplasm"/>
    <property type="evidence" value="ECO:0007669"/>
    <property type="project" value="UniProtKB-SubCell"/>
</dbReference>
<dbReference type="CDD" id="cd18022">
    <property type="entry name" value="DEXHc_ASCC3_2"/>
    <property type="match status" value="1"/>
</dbReference>
<accession>A0A8J2M9Q9</accession>
<comment type="subcellular location">
    <subcellularLocation>
        <location evidence="1">Cytoplasm</location>
    </subcellularLocation>
</comment>
<feature type="domain" description="Helicase C-terminal" evidence="10">
    <location>
        <begin position="1498"/>
        <end position="1693"/>
    </location>
</feature>
<dbReference type="Proteomes" id="UP000708208">
    <property type="component" value="Unassembled WGS sequence"/>
</dbReference>
<dbReference type="OrthoDB" id="5575at2759"/>
<sequence length="2127" mass="241409">MSPSFRRILPGISYTSAGVTRECEELTTMLDSGTEYHPPRFTEFLRNDSLNSRTQKLAVPLPERTSVNLVECRKARLNLTHANGEVRGGDDSQLFPFGAMKLKNRVPKSVDSSIFLHDLVEITRLPGLRHQTKNEHKCIEDLFRMTEDQLIAKCGDNGVGHDEYIGTPNGTMTSGKKQEPTKWDRTYLLNLIGSEDILDALIGNINSDRSDDQIQEFLFDLLGFDRIELITELLANRAAIIKQLTREEAVSVAIRNQVLAGNSTQSHPVIGVKVQSAQEKMLGKLYRKEDKKAAKTGLTNLANAYSSQVIQAEVQAAESMRSKIHTSLSTQEALSSRGIGTELGGGYYPNVYDQYAAAKKTAGFISGAKMVLPDYAKRNQTSEYEEVDLPAVKSKPPPEVEAKPLIRISSLDETARKVFKGMTHLNRIQSIVYETAYTTNENMLVCAPTGAGKTNIALLSVLNCIITNTEGGVIRKDQFKIVYVAPMKALAAEMTANFSKRLAPLGIQVRELTGDMQLTKTEIAHTQMLVTTPEKWDVVTRKSTGDVGLSQIVKLLIIDEVHLLHGDRGPVVESLVARTLRQVESSQRMIRIVGLSATLPNYKDVAQFLRVNPKGLFYFDSRFRPVPLGTTFVGVKAIGIQEQMRQMDNVCYDKVFQMVKQNHQVMVFVHARNATIKTAQTLIEMAANKGQLDTFSVKSAEESYSEYGKALKALSLSRNKKLAELFQYGFAVHHAGMLRSDRNLIEKYFGDGLCRVLVCTATLAWGVNLPAHAVVIKGTEIYDAARGSFVDLGILDVLQIFGRAGRPQFDTEGHGTIITTHEKLSHYLGMLTNQYPIESSFVKYFADNLNAEVSLGSVTNVQEAMEWLTYTYLFIRMRRNPVLYGVQYQEAMNDPMLDIRRRELVVESAKNLEKAQMIRFDERTEYLHSTDMGRTASHYYIKYDTIETFNEIVSPVMGLDTILMMISKASEFEQIKVRDEELDELDELTKEYCYLKAWGGSENVHGKVNILIQTYISRGFIKSFSLVSDQQYVIQNAIRISRGYFEVVLRKSNPLLAGRFLEFSKMLDQQLWDFAHPLRQHKHISAEIQEKLEKKKITIDRLRETSADEIGAWIYHHKMGVTVKRCAEEFPQLDCEVSIQPITRTVLRVRLIIKPDFKWNDRMHGNVAESFWIWVENPDDNYMYHHEYFILTKKHVIRKESQDLIFTIPIQEPFPAQYYIRVVSDRFLGCTQVFPVSFQNLILPEDYPPHTDLLDLEPLPITALKDIRFEQLYSSRFQYFNPIQTQIFHCLYHSDTNVLVGAPTGSGKTIAAEIAMFRVFKVYPKSKVVYIAPMKALVRERIIDWKDRLEARLGKRVVELTGDVTPDARAIAESDVIVTTPEKWDGISRSWQTRSYVQSVSLIIIDEIHLLGEDRGPVLEVIVSRTNFITQHTQKNLRVIGLSTALANARDLADWLGIKGVFGLFNFRPSVRPVPIQVHIQGFPGKHYCPRMATMNKPTFQAIREHSPSKPTLVFVSSRRQTRLTALDLIAYLASEGNPKQWLHLDEYQMDHIISGIKEPNLKLTLAFGIGIHHAGLQENDRKTVEELFVNQKIQVLIATATLAWGVNFPAHLVVVKGTEFYDGKTHRYVDMPITDVLQMMGRAGRPQFDDNGVAVVLVHDQKKNFYKKFLYEPFPVESSLLDVLPDHLNAEVVAGTITSTQEALDYLSCTYFFRRLLQNPSYYHLNSSETKDINEYLSNLITQAFGVLESAYCLHIQDDLRTVEPTSFGRIAAYYYLSHQTMQLFRDRLNPILTLQDVLTLLTDVHEYSQLPVRHNEDLLNEELAKSCPLEVAAGTYNSPHTKAHLLFQCHFSRKMLPCSDYYTDLKSVLDQALRILQSMIDACAENGWLGPTLSCVNLIQMIIQARWLEDDAFLSLPYIDEQSSEVLARKMKVDTIPELQSMTKSNSSLLDKTLLPFLEPNQIDVVYRTLHEIPAVAVDIQAQFDGKTVTVPYAKNGVKEWIDLPPRKDIALCLMFERLNKCPRDMKVHAAKFPKPKDESWFLILGDCESREVVALKRFSGIKRKAQTQLSLTTPAVAGRWICNLYMMCDSYLGVDQQYELCFNVTQTAESKPPPGFKSLNERNE</sequence>
<keyword evidence="4" id="KW-0547">Nucleotide-binding</keyword>
<dbReference type="PANTHER" id="PTHR47961">
    <property type="entry name" value="DNA POLYMERASE THETA, PUTATIVE (AFU_ORTHOLOGUE AFUA_1G05260)-RELATED"/>
    <property type="match status" value="1"/>
</dbReference>
<dbReference type="GO" id="GO:0004386">
    <property type="term" value="F:helicase activity"/>
    <property type="evidence" value="ECO:0007669"/>
    <property type="project" value="UniProtKB-KW"/>
</dbReference>
<feature type="domain" description="Helicase C-terminal" evidence="10">
    <location>
        <begin position="651"/>
        <end position="869"/>
    </location>
</feature>
<feature type="domain" description="Helicase ATP-binding" evidence="9">
    <location>
        <begin position="1289"/>
        <end position="1464"/>
    </location>
</feature>
<gene>
    <name evidence="11" type="ORF">AFUS01_LOCUS44079</name>
</gene>
<dbReference type="CDD" id="cd18020">
    <property type="entry name" value="DEXHc_ASCC3_1"/>
    <property type="match status" value="1"/>
</dbReference>
<dbReference type="Pfam" id="PF02889">
    <property type="entry name" value="Sec63"/>
    <property type="match status" value="2"/>
</dbReference>
<name>A0A8J2M9Q9_9HEXA</name>
<evidence type="ECO:0008006" key="13">
    <source>
        <dbReference type="Google" id="ProtNLM"/>
    </source>
</evidence>
<keyword evidence="3" id="KW-0677">Repeat</keyword>
<reference evidence="11" key="1">
    <citation type="submission" date="2021-06" db="EMBL/GenBank/DDBJ databases">
        <authorList>
            <person name="Hodson N. C."/>
            <person name="Mongue J. A."/>
            <person name="Jaron S. K."/>
        </authorList>
    </citation>
    <scope>NUCLEOTIDE SEQUENCE</scope>
</reference>
<evidence type="ECO:0000259" key="9">
    <source>
        <dbReference type="PROSITE" id="PS51192"/>
    </source>
</evidence>
<dbReference type="FunFam" id="3.40.50.300:FF:000062">
    <property type="entry name" value="U5 small nuclear ribonucleoprotein helicase"/>
    <property type="match status" value="1"/>
</dbReference>
<dbReference type="InterPro" id="IPR050474">
    <property type="entry name" value="Hel308_SKI2-like"/>
</dbReference>
<keyword evidence="7" id="KW-0067">ATP-binding</keyword>
<evidence type="ECO:0000313" key="12">
    <source>
        <dbReference type="Proteomes" id="UP000708208"/>
    </source>
</evidence>
<dbReference type="PROSITE" id="PS51192">
    <property type="entry name" value="HELICASE_ATP_BIND_1"/>
    <property type="match status" value="2"/>
</dbReference>
<evidence type="ECO:0000256" key="2">
    <source>
        <dbReference type="ARBA" id="ARBA00022490"/>
    </source>
</evidence>
<dbReference type="FunFam" id="2.60.40.150:FF:000004">
    <property type="entry name" value="RNA helicase, activating signal cointegrator 1"/>
    <property type="match status" value="1"/>
</dbReference>
<dbReference type="InterPro" id="IPR011545">
    <property type="entry name" value="DEAD/DEAH_box_helicase_dom"/>
</dbReference>
<comment type="caution">
    <text evidence="11">The sequence shown here is derived from an EMBL/GenBank/DDBJ whole genome shotgun (WGS) entry which is preliminary data.</text>
</comment>
<dbReference type="InterPro" id="IPR001650">
    <property type="entry name" value="Helicase_C-like"/>
</dbReference>
<dbReference type="Pfam" id="PF00270">
    <property type="entry name" value="DEAD"/>
    <property type="match status" value="2"/>
</dbReference>
<dbReference type="InterPro" id="IPR014001">
    <property type="entry name" value="Helicase_ATP-bd"/>
</dbReference>
<dbReference type="SMART" id="SM00487">
    <property type="entry name" value="DEXDc"/>
    <property type="match status" value="2"/>
</dbReference>
<dbReference type="PIRSF" id="PIRSF039073">
    <property type="entry name" value="BRR2"/>
    <property type="match status" value="1"/>
</dbReference>
<feature type="domain" description="Helicase ATP-binding" evidence="9">
    <location>
        <begin position="434"/>
        <end position="617"/>
    </location>
</feature>
<dbReference type="FunFam" id="1.10.10.10:FF:000012">
    <property type="entry name" value="U5 small nuclear ribonucleoprotein helicase"/>
    <property type="match status" value="1"/>
</dbReference>
<dbReference type="FunFam" id="1.10.10.10:FF:000024">
    <property type="entry name" value="U5 small nuclear ribonucleoprotein helicase"/>
    <property type="match status" value="1"/>
</dbReference>
<dbReference type="Pfam" id="PF23445">
    <property type="entry name" value="WHD_SNRNP200"/>
    <property type="match status" value="2"/>
</dbReference>
<evidence type="ECO:0000256" key="7">
    <source>
        <dbReference type="ARBA" id="ARBA00022840"/>
    </source>
</evidence>
<dbReference type="CDD" id="cd18795">
    <property type="entry name" value="SF2_C_Ski2"/>
    <property type="match status" value="2"/>
</dbReference>
<dbReference type="InterPro" id="IPR057842">
    <property type="entry name" value="WH_MER3"/>
</dbReference>
<evidence type="ECO:0000256" key="3">
    <source>
        <dbReference type="ARBA" id="ARBA00022737"/>
    </source>
</evidence>
<dbReference type="FunFam" id="3.40.50.300:FF:000102">
    <property type="entry name" value="RNA helicase, activating signal cointegrator 1"/>
    <property type="match status" value="1"/>
</dbReference>
<dbReference type="FunFam" id="2.60.40.150:FF:000113">
    <property type="entry name" value="activating signal cointegrator 1 complex subunit 3"/>
    <property type="match status" value="1"/>
</dbReference>
<dbReference type="PANTHER" id="PTHR47961:SF13">
    <property type="entry name" value="ACTIVATING SIGNAL COINTEGRATOR 1 COMPLEX SUBUNIT 3"/>
    <property type="match status" value="1"/>
</dbReference>
<dbReference type="FunFam" id="3.40.50.300:FF:000198">
    <property type="entry name" value="Activating signal cointegrator 1 complex subunit"/>
    <property type="match status" value="1"/>
</dbReference>
<keyword evidence="5" id="KW-0378">Hydrolase</keyword>
<evidence type="ECO:0000256" key="4">
    <source>
        <dbReference type="ARBA" id="ARBA00022741"/>
    </source>
</evidence>
<dbReference type="GO" id="GO:0003676">
    <property type="term" value="F:nucleic acid binding"/>
    <property type="evidence" value="ECO:0007669"/>
    <property type="project" value="InterPro"/>
</dbReference>
<dbReference type="InterPro" id="IPR003593">
    <property type="entry name" value="AAA+_ATPase"/>
</dbReference>
<protein>
    <recommendedName>
        <fullName evidence="13">Activating signal cointegrator 1 complex subunit 3</fullName>
    </recommendedName>
</protein>